<accession>A0A371Z083</accession>
<evidence type="ECO:0000313" key="2">
    <source>
        <dbReference type="EMBL" id="RFD19883.1"/>
    </source>
</evidence>
<proteinExistence type="predicted"/>
<reference evidence="2 3" key="1">
    <citation type="submission" date="2018-08" db="EMBL/GenBank/DDBJ databases">
        <title>Komagataeibacter sp. AV 382.</title>
        <authorList>
            <person name="Skraban J."/>
            <person name="Trcek J."/>
        </authorList>
    </citation>
    <scope>NUCLEOTIDE SEQUENCE [LARGE SCALE GENOMIC DNA]</scope>
    <source>
        <strain evidence="2 3">AV 382</strain>
    </source>
</reference>
<comment type="caution">
    <text evidence="2">The sequence shown here is derived from an EMBL/GenBank/DDBJ whole genome shotgun (WGS) entry which is preliminary data.</text>
</comment>
<evidence type="ECO:0000313" key="3">
    <source>
        <dbReference type="Proteomes" id="UP000262371"/>
    </source>
</evidence>
<feature type="region of interest" description="Disordered" evidence="1">
    <location>
        <begin position="30"/>
        <end position="74"/>
    </location>
</feature>
<gene>
    <name evidence="2" type="ORF">DY926_08870</name>
</gene>
<protein>
    <submittedName>
        <fullName evidence="2">Uncharacterized protein</fullName>
    </submittedName>
</protein>
<evidence type="ECO:0000256" key="1">
    <source>
        <dbReference type="SAM" id="MobiDB-lite"/>
    </source>
</evidence>
<dbReference type="EMBL" id="QUWV01000070">
    <property type="protein sequence ID" value="RFD19883.1"/>
    <property type="molecule type" value="Genomic_DNA"/>
</dbReference>
<feature type="compositionally biased region" description="Low complexity" evidence="1">
    <location>
        <begin position="59"/>
        <end position="74"/>
    </location>
</feature>
<organism evidence="2 3">
    <name type="scientific">Komagataeibacter melaceti</name>
    <dbReference type="NCBI Taxonomy" id="2766577"/>
    <lineage>
        <taxon>Bacteria</taxon>
        <taxon>Pseudomonadati</taxon>
        <taxon>Pseudomonadota</taxon>
        <taxon>Alphaproteobacteria</taxon>
        <taxon>Acetobacterales</taxon>
        <taxon>Acetobacteraceae</taxon>
        <taxon>Komagataeibacter</taxon>
    </lineage>
</organism>
<name>A0A371Z083_9PROT</name>
<sequence>MLWACRLVARSPSPAPVDAPWMKARFPDDATAHIPPVRPDHPDPCLPADHGQQRGRTSGGVPRLRGRGPVAHAR</sequence>
<keyword evidence="3" id="KW-1185">Reference proteome</keyword>
<dbReference type="Proteomes" id="UP000262371">
    <property type="component" value="Unassembled WGS sequence"/>
</dbReference>
<dbReference type="AlphaFoldDB" id="A0A371Z083"/>